<dbReference type="EMBL" id="LGGX01000003">
    <property type="protein sequence ID" value="KUK87618.1"/>
    <property type="molecule type" value="Genomic_DNA"/>
</dbReference>
<dbReference type="PANTHER" id="PTHR43534:SF1">
    <property type="entry name" value="4FE-4S CLUSTER CONTAINING PARA FAMILY ATPASE PROTEIN"/>
    <property type="match status" value="1"/>
</dbReference>
<organism evidence="5 6">
    <name type="scientific">candidate division TA06 bacterium 34_109</name>
    <dbReference type="NCBI Taxonomy" id="1635277"/>
    <lineage>
        <taxon>Bacteria</taxon>
        <taxon>Bacteria division TA06</taxon>
    </lineage>
</organism>
<keyword evidence="2" id="KW-0408">Iron</keyword>
<dbReference type="PROSITE" id="PS00198">
    <property type="entry name" value="4FE4S_FER_1"/>
    <property type="match status" value="1"/>
</dbReference>
<dbReference type="InterPro" id="IPR017896">
    <property type="entry name" value="4Fe4S_Fe-S-bd"/>
</dbReference>
<dbReference type="Pfam" id="PF00037">
    <property type="entry name" value="Fer4"/>
    <property type="match status" value="1"/>
</dbReference>
<proteinExistence type="predicted"/>
<dbReference type="Proteomes" id="UP000053467">
    <property type="component" value="Unassembled WGS sequence"/>
</dbReference>
<dbReference type="SUPFAM" id="SSF52540">
    <property type="entry name" value="P-loop containing nucleoside triphosphate hydrolases"/>
    <property type="match status" value="1"/>
</dbReference>
<name>A0A101I2M9_UNCT6</name>
<evidence type="ECO:0000256" key="3">
    <source>
        <dbReference type="ARBA" id="ARBA00023014"/>
    </source>
</evidence>
<dbReference type="PATRIC" id="fig|1635277.3.peg.1197"/>
<evidence type="ECO:0000256" key="1">
    <source>
        <dbReference type="ARBA" id="ARBA00022723"/>
    </source>
</evidence>
<dbReference type="InterPro" id="IPR027417">
    <property type="entry name" value="P-loop_NTPase"/>
</dbReference>
<dbReference type="CDD" id="cd03110">
    <property type="entry name" value="SIMIBI_bact_arch"/>
    <property type="match status" value="1"/>
</dbReference>
<evidence type="ECO:0000313" key="6">
    <source>
        <dbReference type="Proteomes" id="UP000053467"/>
    </source>
</evidence>
<dbReference type="InterPro" id="IPR017900">
    <property type="entry name" value="4Fe4S_Fe_S_CS"/>
</dbReference>
<comment type="caution">
    <text evidence="5">The sequence shown here is derived from an EMBL/GenBank/DDBJ whole genome shotgun (WGS) entry which is preliminary data.</text>
</comment>
<sequence>MKELVIVSGKGGTGKTTITASFSVLADKVIVADCDVDAPDLHLLLHPELIKKSEFKGSKAALIDKIKCVECNLCRENCRFDAVSDDFIVEPHSCEGCGVCALICPVKAIEMKQKVSGNIYLSKIENGFMSHAMLDPGEENSGKLVTFVRDQAKEVAASKKVEKIIIDGAPGISCPVISSITGTSAGVIVTEPTVSGVHDLKRILELMEHFRIKPFILINKFDINIDKTKEIEDFCHLKNYEVVGKIPFDPSVTNAMVNGEPVVKFVPDSKVSKEIKRVWEKVSKIF</sequence>
<dbReference type="GO" id="GO:0051536">
    <property type="term" value="F:iron-sulfur cluster binding"/>
    <property type="evidence" value="ECO:0007669"/>
    <property type="project" value="UniProtKB-KW"/>
</dbReference>
<accession>A0A101I2M9</accession>
<evidence type="ECO:0000256" key="2">
    <source>
        <dbReference type="ARBA" id="ARBA00023004"/>
    </source>
</evidence>
<dbReference type="InterPro" id="IPR002586">
    <property type="entry name" value="CobQ/CobB/MinD/ParA_Nub-bd_dom"/>
</dbReference>
<feature type="domain" description="4Fe-4S ferredoxin-type" evidence="4">
    <location>
        <begin position="85"/>
        <end position="114"/>
    </location>
</feature>
<gene>
    <name evidence="5" type="ORF">XE03_0509</name>
</gene>
<evidence type="ECO:0000259" key="4">
    <source>
        <dbReference type="PROSITE" id="PS51379"/>
    </source>
</evidence>
<dbReference type="Gene3D" id="3.40.50.300">
    <property type="entry name" value="P-loop containing nucleotide triphosphate hydrolases"/>
    <property type="match status" value="1"/>
</dbReference>
<dbReference type="Pfam" id="PF01656">
    <property type="entry name" value="CbiA"/>
    <property type="match status" value="1"/>
</dbReference>
<protein>
    <submittedName>
        <fullName evidence="5">MinD superfamily P-loop ATPase</fullName>
    </submittedName>
</protein>
<feature type="domain" description="4Fe-4S ferredoxin-type" evidence="4">
    <location>
        <begin position="59"/>
        <end position="84"/>
    </location>
</feature>
<keyword evidence="3" id="KW-0411">Iron-sulfur</keyword>
<dbReference type="PROSITE" id="PS51379">
    <property type="entry name" value="4FE4S_FER_2"/>
    <property type="match status" value="2"/>
</dbReference>
<dbReference type="AlphaFoldDB" id="A0A101I2M9"/>
<reference evidence="6" key="1">
    <citation type="journal article" date="2015" name="MBio">
        <title>Genome-Resolved Metagenomic Analysis Reveals Roles for Candidate Phyla and Other Microbial Community Members in Biogeochemical Transformations in Oil Reservoirs.</title>
        <authorList>
            <person name="Hu P."/>
            <person name="Tom L."/>
            <person name="Singh A."/>
            <person name="Thomas B.C."/>
            <person name="Baker B.J."/>
            <person name="Piceno Y.M."/>
            <person name="Andersen G.L."/>
            <person name="Banfield J.F."/>
        </authorList>
    </citation>
    <scope>NUCLEOTIDE SEQUENCE [LARGE SCALE GENOMIC DNA]</scope>
</reference>
<dbReference type="PANTHER" id="PTHR43534">
    <property type="entry name" value="MIND SUPERFAMILY P-LOOP ATPASE CONTAINING AN INSERTED FERREDOXIN DOMAIN"/>
    <property type="match status" value="1"/>
</dbReference>
<dbReference type="GO" id="GO:0046872">
    <property type="term" value="F:metal ion binding"/>
    <property type="evidence" value="ECO:0007669"/>
    <property type="project" value="UniProtKB-KW"/>
</dbReference>
<evidence type="ECO:0000313" key="5">
    <source>
        <dbReference type="EMBL" id="KUK87618.1"/>
    </source>
</evidence>
<keyword evidence="1" id="KW-0479">Metal-binding</keyword>
<dbReference type="Gene3D" id="3.30.70.20">
    <property type="match status" value="1"/>
</dbReference>